<dbReference type="Proteomes" id="UP000665020">
    <property type="component" value="Chromosome"/>
</dbReference>
<dbReference type="AlphaFoldDB" id="A0A8A7KNN4"/>
<name>A0A8A7KNN4_9FIRM</name>
<organism evidence="1 2">
    <name type="scientific">Iocasia fonsfrigidae</name>
    <dbReference type="NCBI Taxonomy" id="2682810"/>
    <lineage>
        <taxon>Bacteria</taxon>
        <taxon>Bacillati</taxon>
        <taxon>Bacillota</taxon>
        <taxon>Clostridia</taxon>
        <taxon>Halanaerobiales</taxon>
        <taxon>Halanaerobiaceae</taxon>
        <taxon>Iocasia</taxon>
    </lineage>
</organism>
<proteinExistence type="predicted"/>
<accession>A0A8A7KNN4</accession>
<dbReference type="EMBL" id="CP046640">
    <property type="protein sequence ID" value="QTL99442.1"/>
    <property type="molecule type" value="Genomic_DNA"/>
</dbReference>
<gene>
    <name evidence="1" type="ORF">GM661_16570</name>
</gene>
<dbReference type="Gene3D" id="3.40.50.300">
    <property type="entry name" value="P-loop containing nucleotide triphosphate hydrolases"/>
    <property type="match status" value="1"/>
</dbReference>
<evidence type="ECO:0000313" key="2">
    <source>
        <dbReference type="Proteomes" id="UP000665020"/>
    </source>
</evidence>
<dbReference type="SUPFAM" id="SSF52540">
    <property type="entry name" value="P-loop containing nucleoside triphosphate hydrolases"/>
    <property type="match status" value="1"/>
</dbReference>
<reference evidence="1" key="1">
    <citation type="submission" date="2019-12" db="EMBL/GenBank/DDBJ databases">
        <authorList>
            <person name="zhang j."/>
            <person name="sun C.M."/>
        </authorList>
    </citation>
    <scope>NUCLEOTIDE SEQUENCE</scope>
    <source>
        <strain evidence="1">NS-1</strain>
    </source>
</reference>
<dbReference type="KEGG" id="ifn:GM661_16570"/>
<evidence type="ECO:0008006" key="3">
    <source>
        <dbReference type="Google" id="ProtNLM"/>
    </source>
</evidence>
<protein>
    <recommendedName>
        <fullName evidence="3">ATPase</fullName>
    </recommendedName>
</protein>
<sequence length="359" mass="40994">MNKGITTNFFPGGNTSKGFYSYYKYLPYKTDKVFIIKGGPGTGKSTLMKKIGQQINKQGYDLELHWCSSDNNSLDGIVIQELGITFLDGTSPHMIDPVNPGAVEEIINLGEFWDSNFLRTHSEEIIKTNNRIKHKFKQVYNYLKAGGIIFNDWSNYYKEALDINKTNQVFKDIIEDLPCPDSLLKYKPGRHLFASAITPAGIINYLDNITENINTRYIISGEPGCGRGGLLKKIADHYSQHNYFVLYLYSPLKPENPEAVVIPKISRALITSNPLNQPLENRQNDIKISMLNCLKQDVLKLYQQEISEGKTLFTDIIKKAVTNLKQAKSHHDEIEKYYISAMDFSKTEELREKLIQEIF</sequence>
<dbReference type="RefSeq" id="WP_230867786.1">
    <property type="nucleotide sequence ID" value="NZ_CP046640.1"/>
</dbReference>
<keyword evidence="2" id="KW-1185">Reference proteome</keyword>
<evidence type="ECO:0000313" key="1">
    <source>
        <dbReference type="EMBL" id="QTL99442.1"/>
    </source>
</evidence>
<dbReference type="InterPro" id="IPR027417">
    <property type="entry name" value="P-loop_NTPase"/>
</dbReference>